<dbReference type="RefSeq" id="WP_149766171.1">
    <property type="nucleotide sequence ID" value="NZ_FTMK01000017.1"/>
</dbReference>
<dbReference type="EMBL" id="FTMK01000017">
    <property type="protein sequence ID" value="SIQ90976.1"/>
    <property type="molecule type" value="Genomic_DNA"/>
</dbReference>
<dbReference type="SUPFAM" id="SSF53474">
    <property type="entry name" value="alpha/beta-Hydrolases"/>
    <property type="match status" value="1"/>
</dbReference>
<gene>
    <name evidence="1" type="ORF">SAMN05421641_11747</name>
</gene>
<dbReference type="AlphaFoldDB" id="A0A1N6WLT8"/>
<evidence type="ECO:0000313" key="2">
    <source>
        <dbReference type="Proteomes" id="UP000323956"/>
    </source>
</evidence>
<dbReference type="Proteomes" id="UP000323956">
    <property type="component" value="Unassembled WGS sequence"/>
</dbReference>
<accession>A0A1N6WLT8</accession>
<evidence type="ECO:0000313" key="1">
    <source>
        <dbReference type="EMBL" id="SIQ90976.1"/>
    </source>
</evidence>
<reference evidence="1 2" key="1">
    <citation type="submission" date="2017-01" db="EMBL/GenBank/DDBJ databases">
        <authorList>
            <person name="Varghese N."/>
            <person name="Submissions S."/>
        </authorList>
    </citation>
    <scope>NUCLEOTIDE SEQUENCE [LARGE SCALE GENOMIC DNA]</scope>
    <source>
        <strain evidence="1 2">ATCC 700171</strain>
    </source>
</reference>
<dbReference type="InterPro" id="IPR029058">
    <property type="entry name" value="AB_hydrolase_fold"/>
</dbReference>
<evidence type="ECO:0008006" key="3">
    <source>
        <dbReference type="Google" id="ProtNLM"/>
    </source>
</evidence>
<sequence length="279" mass="31594">MRLLRFITRRKHIGEVNASSDFTFHLSNHRLQYKAGGRTLIVSFDNAARPLNEKYHGRHTWGEKFYLGQGHSLLGVIARRRDWYRRHDLIEAFEAIKNQGFFESFSNVVFTGGSMGGYAAAAFAPFAPGCKVLAYSPQSTLKPDITPWENRFPEGTRQNWSLPFWDGADGVRHAGLCYIIYDNLDTFDRRHADRLAVGSHVVNLPIPGAGHGGAPMLNQMGIFKEVNRAMIAGELDPKWFFRTIRARRGTLLYREVLANHAVARNHPILAERVHRLAGP</sequence>
<dbReference type="OrthoDB" id="1997677at2"/>
<name>A0A1N6WLT8_9RHOB</name>
<proteinExistence type="predicted"/>
<protein>
    <recommendedName>
        <fullName evidence="3">Alpha/beta hydrolase</fullName>
    </recommendedName>
</protein>
<organism evidence="1 2">
    <name type="scientific">Paracoccus thiocyanatus</name>
    <dbReference type="NCBI Taxonomy" id="34006"/>
    <lineage>
        <taxon>Bacteria</taxon>
        <taxon>Pseudomonadati</taxon>
        <taxon>Pseudomonadota</taxon>
        <taxon>Alphaproteobacteria</taxon>
        <taxon>Rhodobacterales</taxon>
        <taxon>Paracoccaceae</taxon>
        <taxon>Paracoccus</taxon>
    </lineage>
</organism>
<dbReference type="Gene3D" id="3.40.50.1820">
    <property type="entry name" value="alpha/beta hydrolase"/>
    <property type="match status" value="1"/>
</dbReference>